<dbReference type="CDD" id="cd22651">
    <property type="entry name" value="HlyE-like"/>
    <property type="match status" value="1"/>
</dbReference>
<protein>
    <submittedName>
        <fullName evidence="1">HlyE_1 protein</fullName>
    </submittedName>
</protein>
<dbReference type="SUPFAM" id="SSF58100">
    <property type="entry name" value="Bacterial hemolysins"/>
    <property type="match status" value="1"/>
</dbReference>
<organism evidence="1">
    <name type="scientific">Fopius arisanus</name>
    <dbReference type="NCBI Taxonomy" id="64838"/>
    <lineage>
        <taxon>Eukaryota</taxon>
        <taxon>Metazoa</taxon>
        <taxon>Ecdysozoa</taxon>
        <taxon>Arthropoda</taxon>
        <taxon>Hexapoda</taxon>
        <taxon>Insecta</taxon>
        <taxon>Pterygota</taxon>
        <taxon>Neoptera</taxon>
        <taxon>Endopterygota</taxon>
        <taxon>Hymenoptera</taxon>
        <taxon>Apocrita</taxon>
        <taxon>Ichneumonoidea</taxon>
        <taxon>Braconidae</taxon>
        <taxon>Opiinae</taxon>
        <taxon>Fopius</taxon>
    </lineage>
</organism>
<dbReference type="AlphaFoldDB" id="A0A0C9QLA8"/>
<feature type="non-terminal residue" evidence="1">
    <location>
        <position position="1"/>
    </location>
</feature>
<name>A0A0C9QLA8_9HYME</name>
<dbReference type="GO" id="GO:0044179">
    <property type="term" value="P:hemolysis in another organism"/>
    <property type="evidence" value="ECO:0007669"/>
    <property type="project" value="InterPro"/>
</dbReference>
<dbReference type="Pfam" id="PF06109">
    <property type="entry name" value="HlyE"/>
    <property type="match status" value="1"/>
</dbReference>
<gene>
    <name evidence="1" type="primary">hlyE_1</name>
    <name evidence="1" type="ORF">g.27703</name>
</gene>
<proteinExistence type="predicted"/>
<evidence type="ECO:0000313" key="1">
    <source>
        <dbReference type="EMBL" id="JAG74076.1"/>
    </source>
</evidence>
<dbReference type="InterPro" id="IPR027018">
    <property type="entry name" value="Hemolysin_E"/>
</dbReference>
<reference evidence="1" key="1">
    <citation type="submission" date="2015-01" db="EMBL/GenBank/DDBJ databases">
        <title>Transcriptome Assembly of Fopius arisanus.</title>
        <authorList>
            <person name="Geib S."/>
        </authorList>
    </citation>
    <scope>NUCLEOTIDE SEQUENCE</scope>
</reference>
<dbReference type="Gene3D" id="1.20.1170.10">
    <property type="match status" value="1"/>
</dbReference>
<accession>A0A0C9QLA8</accession>
<sequence>PAMIKQFHQSSTDVGDFNKIILILLKRILEEFDSALYTMKAVLLVLFAVGLSSARTITYHNVNISSDQTISDEDLVKNWAQSIEVFDQSLDDYIDWVSFDKMFEEMINHSGEYSVWSMGNIRDYFLKSRDLYYDAVACVFEWCSVIDIMMTTFVGLYEDYSDETKEQQKELIVASLDEGIDRMGKAIGLLDDSRNHVNTGIVDLTNVISNVSAAFRKDESEHTTKIHDLNKNAMNSLSQSFFGGIISLIMTETVYKPEAWKKFEKIEGSFNFMRDKIQNAITKALEIKKKLSQEVIYISGLRGTVKGNKLIFSRSFRIPIVKTAVNKLKGQCSAYKTRHGKKQ</sequence>
<dbReference type="EMBL" id="GBYB01004309">
    <property type="protein sequence ID" value="JAG74076.1"/>
    <property type="molecule type" value="Transcribed_RNA"/>
</dbReference>